<dbReference type="SUPFAM" id="SSF55550">
    <property type="entry name" value="SH2 domain"/>
    <property type="match status" value="1"/>
</dbReference>
<dbReference type="Gene3D" id="1.10.510.10">
    <property type="entry name" value="Transferase(Phosphotransferase) domain 1"/>
    <property type="match status" value="1"/>
</dbReference>
<keyword evidence="1 8" id="KW-0808">Transferase</keyword>
<dbReference type="PRINTS" id="PR00109">
    <property type="entry name" value="TYRKINASE"/>
</dbReference>
<feature type="domain" description="Protein kinase" evidence="11">
    <location>
        <begin position="123"/>
        <end position="397"/>
    </location>
</feature>
<evidence type="ECO:0000256" key="6">
    <source>
        <dbReference type="ARBA" id="ARBA00051245"/>
    </source>
</evidence>
<keyword evidence="5 8" id="KW-0829">Tyrosine-protein kinase</keyword>
<gene>
    <name evidence="12" type="ORF">PENTCL1PPCAC_11158</name>
</gene>
<dbReference type="InterPro" id="IPR001245">
    <property type="entry name" value="Ser-Thr/Tyr_kinase_cat_dom"/>
</dbReference>
<dbReference type="CDD" id="cd00192">
    <property type="entry name" value="PTKc"/>
    <property type="match status" value="1"/>
</dbReference>
<evidence type="ECO:0000256" key="3">
    <source>
        <dbReference type="ARBA" id="ARBA00022777"/>
    </source>
</evidence>
<evidence type="ECO:0000313" key="12">
    <source>
        <dbReference type="EMBL" id="GMS88983.1"/>
    </source>
</evidence>
<evidence type="ECO:0000256" key="8">
    <source>
        <dbReference type="RuleBase" id="RU362096"/>
    </source>
</evidence>
<name>A0AAV5T0Z7_9BILA</name>
<dbReference type="SUPFAM" id="SSF56112">
    <property type="entry name" value="Protein kinase-like (PK-like)"/>
    <property type="match status" value="1"/>
</dbReference>
<dbReference type="SMART" id="SM00219">
    <property type="entry name" value="TyrKc"/>
    <property type="match status" value="1"/>
</dbReference>
<keyword evidence="4 8" id="KW-0067">ATP-binding</keyword>
<feature type="non-terminal residue" evidence="12">
    <location>
        <position position="481"/>
    </location>
</feature>
<dbReference type="InterPro" id="IPR036860">
    <property type="entry name" value="SH2_dom_sf"/>
</dbReference>
<dbReference type="AlphaFoldDB" id="A0AAV5T0Z7"/>
<dbReference type="EC" id="2.7.10.2" evidence="8"/>
<dbReference type="InterPro" id="IPR020635">
    <property type="entry name" value="Tyr_kinase_cat_dom"/>
</dbReference>
<dbReference type="Gene3D" id="3.30.200.20">
    <property type="entry name" value="Phosphorylase Kinase, domain 1"/>
    <property type="match status" value="1"/>
</dbReference>
<comment type="similarity">
    <text evidence="8">Belongs to the protein kinase superfamily. Tyr protein kinase family.</text>
</comment>
<feature type="compositionally biased region" description="Polar residues" evidence="9">
    <location>
        <begin position="430"/>
        <end position="444"/>
    </location>
</feature>
<dbReference type="InterPro" id="IPR000980">
    <property type="entry name" value="SH2"/>
</dbReference>
<keyword evidence="3 8" id="KW-0418">Kinase</keyword>
<feature type="compositionally biased region" description="Basic and acidic residues" evidence="9">
    <location>
        <begin position="446"/>
        <end position="458"/>
    </location>
</feature>
<dbReference type="GO" id="GO:0004715">
    <property type="term" value="F:non-membrane spanning protein tyrosine kinase activity"/>
    <property type="evidence" value="ECO:0007669"/>
    <property type="project" value="UniProtKB-EC"/>
</dbReference>
<dbReference type="InterPro" id="IPR011009">
    <property type="entry name" value="Kinase-like_dom_sf"/>
</dbReference>
<evidence type="ECO:0000259" key="10">
    <source>
        <dbReference type="PROSITE" id="PS50001"/>
    </source>
</evidence>
<sequence length="481" mass="54690">EKTKKNIEDAIWYHGFRPRKDAIRLIVNPGDFLVRATDTGPTTDIVITAMDANRKTVNITLRFDSGSSMWFIAQKSTLPAKFKFPTIVDLIDHYRVHAPSKHLKLSNVITRPTWMIKHEHVVYEEKDKLGADNFCSVYRGKLTTGQVVKDVAVKISLVAQSAVDMESEEAKESRKAMQEAQIMSYYSHDNIIQFYGIACDHQPLLVVMEFCAGGDLLSHLLKHGKKTDEKEKMIYLYEASRGMFYLHQKRCVHRDLAARNCLISNQEQIKIADFGESEAIDDEDRSGKNKNASNAQVPVRWMAPETLRKDAPPKYSNASDIWTFGVMTYEVFSNGIKPWPEDPVKFVATQIRKGNMPKLPAFQDSRTRESDVVRIRTMEPNKRPTMRQIAREFNTIIKDSTSSSGSTYGANEMTINQIPGVTREEFFEHTNTSEFDDSYTTLDNDSFDKVEKSGDGGRPKHNRTKPSKSGPKRGSSLRESK</sequence>
<evidence type="ECO:0000256" key="7">
    <source>
        <dbReference type="PROSITE-ProRule" id="PRU00191"/>
    </source>
</evidence>
<keyword evidence="7" id="KW-0727">SH2 domain</keyword>
<evidence type="ECO:0000256" key="9">
    <source>
        <dbReference type="SAM" id="MobiDB-lite"/>
    </source>
</evidence>
<comment type="catalytic activity">
    <reaction evidence="6 8">
        <text>L-tyrosyl-[protein] + ATP = O-phospho-L-tyrosyl-[protein] + ADP + H(+)</text>
        <dbReference type="Rhea" id="RHEA:10596"/>
        <dbReference type="Rhea" id="RHEA-COMP:10136"/>
        <dbReference type="Rhea" id="RHEA-COMP:20101"/>
        <dbReference type="ChEBI" id="CHEBI:15378"/>
        <dbReference type="ChEBI" id="CHEBI:30616"/>
        <dbReference type="ChEBI" id="CHEBI:46858"/>
        <dbReference type="ChEBI" id="CHEBI:61978"/>
        <dbReference type="ChEBI" id="CHEBI:456216"/>
        <dbReference type="EC" id="2.7.10.2"/>
    </reaction>
</comment>
<evidence type="ECO:0000256" key="4">
    <source>
        <dbReference type="ARBA" id="ARBA00022840"/>
    </source>
</evidence>
<feature type="region of interest" description="Disordered" evidence="9">
    <location>
        <begin position="430"/>
        <end position="481"/>
    </location>
</feature>
<comment type="caution">
    <text evidence="12">The sequence shown here is derived from an EMBL/GenBank/DDBJ whole genome shotgun (WGS) entry which is preliminary data.</text>
</comment>
<evidence type="ECO:0000259" key="11">
    <source>
        <dbReference type="PROSITE" id="PS50011"/>
    </source>
</evidence>
<dbReference type="PANTHER" id="PTHR24418">
    <property type="entry name" value="TYROSINE-PROTEIN KINASE"/>
    <property type="match status" value="1"/>
</dbReference>
<dbReference type="InterPro" id="IPR000719">
    <property type="entry name" value="Prot_kinase_dom"/>
</dbReference>
<feature type="domain" description="SH2" evidence="10">
    <location>
        <begin position="12"/>
        <end position="113"/>
    </location>
</feature>
<keyword evidence="13" id="KW-1185">Reference proteome</keyword>
<dbReference type="InterPro" id="IPR050198">
    <property type="entry name" value="Non-receptor_tyrosine_kinases"/>
</dbReference>
<evidence type="ECO:0000256" key="5">
    <source>
        <dbReference type="ARBA" id="ARBA00023137"/>
    </source>
</evidence>
<dbReference type="Pfam" id="PF07714">
    <property type="entry name" value="PK_Tyr_Ser-Thr"/>
    <property type="match status" value="1"/>
</dbReference>
<evidence type="ECO:0000256" key="1">
    <source>
        <dbReference type="ARBA" id="ARBA00022679"/>
    </source>
</evidence>
<reference evidence="12" key="1">
    <citation type="submission" date="2023-10" db="EMBL/GenBank/DDBJ databases">
        <title>Genome assembly of Pristionchus species.</title>
        <authorList>
            <person name="Yoshida K."/>
            <person name="Sommer R.J."/>
        </authorList>
    </citation>
    <scope>NUCLEOTIDE SEQUENCE</scope>
    <source>
        <strain evidence="12">RS0144</strain>
    </source>
</reference>
<dbReference type="InterPro" id="IPR008266">
    <property type="entry name" value="Tyr_kinase_AS"/>
</dbReference>
<dbReference type="PROSITE" id="PS50011">
    <property type="entry name" value="PROTEIN_KINASE_DOM"/>
    <property type="match status" value="1"/>
</dbReference>
<feature type="non-terminal residue" evidence="12">
    <location>
        <position position="1"/>
    </location>
</feature>
<evidence type="ECO:0000256" key="2">
    <source>
        <dbReference type="ARBA" id="ARBA00022741"/>
    </source>
</evidence>
<dbReference type="PROSITE" id="PS50001">
    <property type="entry name" value="SH2"/>
    <property type="match status" value="1"/>
</dbReference>
<protein>
    <recommendedName>
        <fullName evidence="8">Tyrosine-protein kinase</fullName>
        <ecNumber evidence="8">2.7.10.2</ecNumber>
    </recommendedName>
</protein>
<keyword evidence="2 8" id="KW-0547">Nucleotide-binding</keyword>
<accession>A0AAV5T0Z7</accession>
<dbReference type="Pfam" id="PF00017">
    <property type="entry name" value="SH2"/>
    <property type="match status" value="1"/>
</dbReference>
<dbReference type="PROSITE" id="PS00109">
    <property type="entry name" value="PROTEIN_KINASE_TYR"/>
    <property type="match status" value="1"/>
</dbReference>
<dbReference type="PRINTS" id="PR00401">
    <property type="entry name" value="SH2DOMAIN"/>
</dbReference>
<organism evidence="12 13">
    <name type="scientific">Pristionchus entomophagus</name>
    <dbReference type="NCBI Taxonomy" id="358040"/>
    <lineage>
        <taxon>Eukaryota</taxon>
        <taxon>Metazoa</taxon>
        <taxon>Ecdysozoa</taxon>
        <taxon>Nematoda</taxon>
        <taxon>Chromadorea</taxon>
        <taxon>Rhabditida</taxon>
        <taxon>Rhabditina</taxon>
        <taxon>Diplogasteromorpha</taxon>
        <taxon>Diplogasteroidea</taxon>
        <taxon>Neodiplogasteridae</taxon>
        <taxon>Pristionchus</taxon>
    </lineage>
</organism>
<proteinExistence type="inferred from homology"/>
<dbReference type="Proteomes" id="UP001432027">
    <property type="component" value="Unassembled WGS sequence"/>
</dbReference>
<dbReference type="GO" id="GO:0005524">
    <property type="term" value="F:ATP binding"/>
    <property type="evidence" value="ECO:0007669"/>
    <property type="project" value="UniProtKB-KW"/>
</dbReference>
<dbReference type="SMART" id="SM00252">
    <property type="entry name" value="SH2"/>
    <property type="match status" value="1"/>
</dbReference>
<dbReference type="EMBL" id="BTSX01000003">
    <property type="protein sequence ID" value="GMS88983.1"/>
    <property type="molecule type" value="Genomic_DNA"/>
</dbReference>
<dbReference type="Gene3D" id="3.30.505.10">
    <property type="entry name" value="SH2 domain"/>
    <property type="match status" value="1"/>
</dbReference>
<evidence type="ECO:0000313" key="13">
    <source>
        <dbReference type="Proteomes" id="UP001432027"/>
    </source>
</evidence>